<dbReference type="EMBL" id="AMCI01001353">
    <property type="protein sequence ID" value="EJX05808.1"/>
    <property type="molecule type" value="Genomic_DNA"/>
</dbReference>
<accession>J9GSY7</accession>
<evidence type="ECO:0000313" key="2">
    <source>
        <dbReference type="EMBL" id="EJX05808.1"/>
    </source>
</evidence>
<proteinExistence type="predicted"/>
<organism evidence="2">
    <name type="scientific">gut metagenome</name>
    <dbReference type="NCBI Taxonomy" id="749906"/>
    <lineage>
        <taxon>unclassified sequences</taxon>
        <taxon>metagenomes</taxon>
        <taxon>organismal metagenomes</taxon>
    </lineage>
</organism>
<dbReference type="AlphaFoldDB" id="J9GSY7"/>
<name>J9GSY7_9ZZZZ</name>
<gene>
    <name evidence="2" type="ORF">EVA_06082</name>
</gene>
<sequence>MRRERHRLLHVEPAGPVLMDQRLQQALRVLLRRLRDAGAHAEGERLLVPPHSPDGTTGIKERAAENHPLGGARHWNQRHQAREALLEGVLEHFLRAGPVLLGSRLVPAVLVLQRQHLAQAELLGLRGSFRARSISST</sequence>
<comment type="caution">
    <text evidence="2">The sequence shown here is derived from an EMBL/GenBank/DDBJ whole genome shotgun (WGS) entry which is preliminary data.</text>
</comment>
<reference evidence="2" key="1">
    <citation type="journal article" date="2012" name="PLoS ONE">
        <title>Gene sets for utilization of primary and secondary nutrition supplies in the distal gut of endangered iberian lynx.</title>
        <authorList>
            <person name="Alcaide M."/>
            <person name="Messina E."/>
            <person name="Richter M."/>
            <person name="Bargiela R."/>
            <person name="Peplies J."/>
            <person name="Huws S.A."/>
            <person name="Newbold C.J."/>
            <person name="Golyshin P.N."/>
            <person name="Simon M.A."/>
            <person name="Lopez G."/>
            <person name="Yakimov M.M."/>
            <person name="Ferrer M."/>
        </authorList>
    </citation>
    <scope>NUCLEOTIDE SEQUENCE</scope>
</reference>
<evidence type="ECO:0000256" key="1">
    <source>
        <dbReference type="SAM" id="MobiDB-lite"/>
    </source>
</evidence>
<protein>
    <submittedName>
        <fullName evidence="2">Uncharacterized protein</fullName>
    </submittedName>
</protein>
<feature type="region of interest" description="Disordered" evidence="1">
    <location>
        <begin position="42"/>
        <end position="61"/>
    </location>
</feature>